<accession>A0A6L2K153</accession>
<evidence type="ECO:0000259" key="1">
    <source>
        <dbReference type="Pfam" id="PF17919"/>
    </source>
</evidence>
<keyword evidence="2" id="KW-0548">Nucleotidyltransferase</keyword>
<reference evidence="2" key="1">
    <citation type="journal article" date="2019" name="Sci. Rep.">
        <title>Draft genome of Tanacetum cinerariifolium, the natural source of mosquito coil.</title>
        <authorList>
            <person name="Yamashiro T."/>
            <person name="Shiraishi A."/>
            <person name="Satake H."/>
            <person name="Nakayama K."/>
        </authorList>
    </citation>
    <scope>NUCLEOTIDE SEQUENCE</scope>
</reference>
<sequence length="550" mass="62791">MKPQNLVANRRIEDCQGGNGACFGCDMNLDNSSCTFLLNNRYALILFDTGVDRSFVSTAFSSLIDIVPTTLDHDYDVALANDNIIEVNTLIRGWTLNFLNHPFNIDLMPVELGSFDVMIDLPGIPSVQKVEFQFDLVPDAAPVARAPYWLALSEMKELSDQLQKLSNKCFIRPSSSPWGASVLFVKKKDVMPFGLTNALAVFMDLMNRGNKQEAAFQTLKDKLCSAPILALPQGAENFIMYCDASHKGLAVVLMQNKKCSSICSKDLETLSIRDKCTVFTEHKSLPHILDQKELNMRQRRWEILEARVEAMKPKNIEAEDVGDRWTKRKNHSDTTHFRDRFWEWLGKTLTADRISYNNSYHASIKAAPFEALYCRKYRSPVYWDEVRDAQLTGPELIHETTEKLVQIKKRIQAAHDCQKSYADVRRKPLEFQVGDSVMLKGVIRFGKRGKLNPRLHSTFHVSNLKKCLSDEPLVVSLDGTHIDDKLHFVEEPVEVMDRKVKQLKQSCIPIIKVRWNSRRGLEFTCEREDQFKKKYPHLFSNCASSSNATS</sequence>
<dbReference type="PANTHER" id="PTHR15503:SF45">
    <property type="entry name" value="RNA-DIRECTED DNA POLYMERASE HOMOLOG"/>
    <property type="match status" value="1"/>
</dbReference>
<comment type="caution">
    <text evidence="2">The sequence shown here is derived from an EMBL/GenBank/DDBJ whole genome shotgun (WGS) entry which is preliminary data.</text>
</comment>
<protein>
    <submittedName>
        <fullName evidence="2">Putative reverse transcriptase domain-containing protein</fullName>
    </submittedName>
</protein>
<evidence type="ECO:0000313" key="2">
    <source>
        <dbReference type="EMBL" id="GEU41604.1"/>
    </source>
</evidence>
<dbReference type="SUPFAM" id="SSF56672">
    <property type="entry name" value="DNA/RNA polymerases"/>
    <property type="match status" value="1"/>
</dbReference>
<dbReference type="PANTHER" id="PTHR15503">
    <property type="entry name" value="LDOC1 RELATED"/>
    <property type="match status" value="1"/>
</dbReference>
<dbReference type="EMBL" id="BKCJ010001459">
    <property type="protein sequence ID" value="GEU41604.1"/>
    <property type="molecule type" value="Genomic_DNA"/>
</dbReference>
<gene>
    <name evidence="2" type="ORF">Tci_013582</name>
</gene>
<dbReference type="Pfam" id="PF17919">
    <property type="entry name" value="RT_RNaseH_2"/>
    <property type="match status" value="1"/>
</dbReference>
<dbReference type="Pfam" id="PF08284">
    <property type="entry name" value="RVP_2"/>
    <property type="match status" value="1"/>
</dbReference>
<dbReference type="InterPro" id="IPR032567">
    <property type="entry name" value="RTL1-rel"/>
</dbReference>
<keyword evidence="2" id="KW-0695">RNA-directed DNA polymerase</keyword>
<name>A0A6L2K153_TANCI</name>
<proteinExistence type="predicted"/>
<keyword evidence="2" id="KW-0808">Transferase</keyword>
<dbReference type="InterPro" id="IPR041577">
    <property type="entry name" value="RT_RNaseH_2"/>
</dbReference>
<dbReference type="AlphaFoldDB" id="A0A6L2K153"/>
<dbReference type="Gene3D" id="3.10.10.10">
    <property type="entry name" value="HIV Type 1 Reverse Transcriptase, subunit A, domain 1"/>
    <property type="match status" value="1"/>
</dbReference>
<feature type="domain" description="Reverse transcriptase/retrotransposon-derived protein RNase H-like" evidence="1">
    <location>
        <begin position="210"/>
        <end position="259"/>
    </location>
</feature>
<dbReference type="InterPro" id="IPR043502">
    <property type="entry name" value="DNA/RNA_pol_sf"/>
</dbReference>
<dbReference type="CDD" id="cd00303">
    <property type="entry name" value="retropepsin_like"/>
    <property type="match status" value="1"/>
</dbReference>
<dbReference type="GO" id="GO:0003964">
    <property type="term" value="F:RNA-directed DNA polymerase activity"/>
    <property type="evidence" value="ECO:0007669"/>
    <property type="project" value="UniProtKB-KW"/>
</dbReference>
<organism evidence="2">
    <name type="scientific">Tanacetum cinerariifolium</name>
    <name type="common">Dalmatian daisy</name>
    <name type="synonym">Chrysanthemum cinerariifolium</name>
    <dbReference type="NCBI Taxonomy" id="118510"/>
    <lineage>
        <taxon>Eukaryota</taxon>
        <taxon>Viridiplantae</taxon>
        <taxon>Streptophyta</taxon>
        <taxon>Embryophyta</taxon>
        <taxon>Tracheophyta</taxon>
        <taxon>Spermatophyta</taxon>
        <taxon>Magnoliopsida</taxon>
        <taxon>eudicotyledons</taxon>
        <taxon>Gunneridae</taxon>
        <taxon>Pentapetalae</taxon>
        <taxon>asterids</taxon>
        <taxon>campanulids</taxon>
        <taxon>Asterales</taxon>
        <taxon>Asteraceae</taxon>
        <taxon>Asteroideae</taxon>
        <taxon>Anthemideae</taxon>
        <taxon>Anthemidinae</taxon>
        <taxon>Tanacetum</taxon>
    </lineage>
</organism>